<dbReference type="Proteomes" id="UP000003374">
    <property type="component" value="Unassembled WGS sequence"/>
</dbReference>
<dbReference type="AlphaFoldDB" id="A4BN65"/>
<dbReference type="OrthoDB" id="9806050at2"/>
<evidence type="ECO:0000313" key="3">
    <source>
        <dbReference type="EMBL" id="EAR22664.1"/>
    </source>
</evidence>
<keyword evidence="4" id="KW-1185">Reference proteome</keyword>
<dbReference type="HOGENOM" id="CLU_123865_0_1_6"/>
<name>A4BN65_9GAMM</name>
<dbReference type="GO" id="GO:0003677">
    <property type="term" value="F:DNA binding"/>
    <property type="evidence" value="ECO:0007669"/>
    <property type="project" value="UniProtKB-UniRule"/>
</dbReference>
<dbReference type="SUPFAM" id="SSF141255">
    <property type="entry name" value="YccV-like"/>
    <property type="match status" value="1"/>
</dbReference>
<reference evidence="3 4" key="1">
    <citation type="submission" date="2006-02" db="EMBL/GenBank/DDBJ databases">
        <authorList>
            <person name="Waterbury J."/>
            <person name="Ferriera S."/>
            <person name="Johnson J."/>
            <person name="Kravitz S."/>
            <person name="Halpern A."/>
            <person name="Remington K."/>
            <person name="Beeson K."/>
            <person name="Tran B."/>
            <person name="Rogers Y.-H."/>
            <person name="Friedman R."/>
            <person name="Venter J.C."/>
        </authorList>
    </citation>
    <scope>NUCLEOTIDE SEQUENCE [LARGE SCALE GENOMIC DNA]</scope>
    <source>
        <strain evidence="3 4">Nb-231</strain>
    </source>
</reference>
<dbReference type="InterPro" id="IPR053189">
    <property type="entry name" value="Clp_protease_adapter_ClpF"/>
</dbReference>
<organism evidence="3 4">
    <name type="scientific">Nitrococcus mobilis Nb-231</name>
    <dbReference type="NCBI Taxonomy" id="314278"/>
    <lineage>
        <taxon>Bacteria</taxon>
        <taxon>Pseudomonadati</taxon>
        <taxon>Pseudomonadota</taxon>
        <taxon>Gammaproteobacteria</taxon>
        <taxon>Chromatiales</taxon>
        <taxon>Ectothiorhodospiraceae</taxon>
        <taxon>Nitrococcus</taxon>
    </lineage>
</organism>
<dbReference type="PANTHER" id="PTHR48439:SF1">
    <property type="entry name" value="HEMIMETHYLATED DNA-BINDING DOMAIN-CONTAINING PROTEIN"/>
    <property type="match status" value="1"/>
</dbReference>
<feature type="domain" description="Hemimethylated DNA-binding" evidence="2">
    <location>
        <begin position="4"/>
        <end position="101"/>
    </location>
</feature>
<protein>
    <recommendedName>
        <fullName evidence="1">Heat shock protein HspQ</fullName>
    </recommendedName>
</protein>
<dbReference type="EMBL" id="AAOF01000002">
    <property type="protein sequence ID" value="EAR22664.1"/>
    <property type="molecule type" value="Genomic_DNA"/>
</dbReference>
<dbReference type="PANTHER" id="PTHR48439">
    <property type="entry name" value="HEMIMETHYLATED DNA-BINDING DOMAIN-CONTAINING PROTEIN"/>
    <property type="match status" value="1"/>
</dbReference>
<dbReference type="RefSeq" id="WP_005001863.1">
    <property type="nucleotide sequence ID" value="NZ_CH672427.1"/>
</dbReference>
<keyword evidence="3" id="KW-0238">DNA-binding</keyword>
<dbReference type="Pfam" id="PF08755">
    <property type="entry name" value="YccV-like"/>
    <property type="match status" value="1"/>
</dbReference>
<dbReference type="SMART" id="SM00992">
    <property type="entry name" value="YccV-like"/>
    <property type="match status" value="1"/>
</dbReference>
<evidence type="ECO:0000259" key="2">
    <source>
        <dbReference type="SMART" id="SM00992"/>
    </source>
</evidence>
<accession>A4BN65</accession>
<dbReference type="InterPro" id="IPR011722">
    <property type="entry name" value="Hemimethylated_DNA-bd_dom"/>
</dbReference>
<proteinExistence type="predicted"/>
<evidence type="ECO:0000313" key="4">
    <source>
        <dbReference type="Proteomes" id="UP000003374"/>
    </source>
</evidence>
<dbReference type="NCBIfam" id="TIGR02097">
    <property type="entry name" value="yccV"/>
    <property type="match status" value="1"/>
</dbReference>
<dbReference type="Gene3D" id="2.30.30.390">
    <property type="entry name" value="Hemimethylated DNA-binding domain"/>
    <property type="match status" value="1"/>
</dbReference>
<evidence type="ECO:0000256" key="1">
    <source>
        <dbReference type="NCBIfam" id="TIGR02097"/>
    </source>
</evidence>
<dbReference type="InterPro" id="IPR036623">
    <property type="entry name" value="Hemimethylated_DNA-bd_sf"/>
</dbReference>
<sequence length="104" mass="12349">MEIQPKFTIGQLVHHTLFDYRGVIVDVDPVFQGTEEWYEMMARSRPPKDKPWYHVLVHNANHGTYVAERHLEPDESAEQINHPALNEIFDRFVEGRYYRSRGTH</sequence>
<gene>
    <name evidence="3" type="ORF">NB231_09438</name>
</gene>
<comment type="caution">
    <text evidence="3">The sequence shown here is derived from an EMBL/GenBank/DDBJ whole genome shotgun (WGS) entry which is preliminary data.</text>
</comment>
<dbReference type="eggNOG" id="COG3785">
    <property type="taxonomic scope" value="Bacteria"/>
</dbReference>